<comment type="caution">
    <text evidence="1">The sequence shown here is derived from an EMBL/GenBank/DDBJ whole genome shotgun (WGS) entry which is preliminary data.</text>
</comment>
<dbReference type="EMBL" id="AAOE01000010">
    <property type="protein sequence ID" value="EAR09466.1"/>
    <property type="molecule type" value="Genomic_DNA"/>
</dbReference>
<dbReference type="HOGENOM" id="CLU_129874_0_0_6"/>
<sequence>MNFEKLDVWKLSAQLSSELYLELKDLKDYGSKDQMTRSGLSVPSNIAEGMSRENVAERKRFLNIAYGSAAELKTQLWIGMKINYIDKVKENLGSQP</sequence>
<dbReference type="SUPFAM" id="SSF158446">
    <property type="entry name" value="IVS-encoded protein-like"/>
    <property type="match status" value="1"/>
</dbReference>
<dbReference type="STRING" id="314283.MED297_02562"/>
<evidence type="ECO:0008006" key="3">
    <source>
        <dbReference type="Google" id="ProtNLM"/>
    </source>
</evidence>
<name>A4BEN9_9GAMM</name>
<protein>
    <recommendedName>
        <fullName evidence="3">Four helix bundle protein</fullName>
    </recommendedName>
</protein>
<dbReference type="Gene3D" id="1.20.1440.60">
    <property type="entry name" value="23S rRNA-intervening sequence"/>
    <property type="match status" value="1"/>
</dbReference>
<dbReference type="CDD" id="cd16377">
    <property type="entry name" value="23S_rRNA_IVP_like"/>
    <property type="match status" value="1"/>
</dbReference>
<organism evidence="1 2">
    <name type="scientific">Reinekea blandensis MED297</name>
    <dbReference type="NCBI Taxonomy" id="314283"/>
    <lineage>
        <taxon>Bacteria</taxon>
        <taxon>Pseudomonadati</taxon>
        <taxon>Pseudomonadota</taxon>
        <taxon>Gammaproteobacteria</taxon>
        <taxon>Oceanospirillales</taxon>
        <taxon>Saccharospirillaceae</taxon>
        <taxon>Reinekea</taxon>
    </lineage>
</organism>
<dbReference type="InterPro" id="IPR036583">
    <property type="entry name" value="23S_rRNA_IVS_sf"/>
</dbReference>
<dbReference type="Pfam" id="PF05635">
    <property type="entry name" value="23S_rRNA_IVP"/>
    <property type="match status" value="1"/>
</dbReference>
<dbReference type="PANTHER" id="PTHR38471:SF2">
    <property type="entry name" value="FOUR HELIX BUNDLE PROTEIN"/>
    <property type="match status" value="1"/>
</dbReference>
<dbReference type="NCBIfam" id="NF008912">
    <property type="entry name" value="PRK12275.1-6"/>
    <property type="match status" value="1"/>
</dbReference>
<dbReference type="AlphaFoldDB" id="A4BEN9"/>
<dbReference type="Proteomes" id="UP000005953">
    <property type="component" value="Unassembled WGS sequence"/>
</dbReference>
<dbReference type="NCBIfam" id="TIGR02436">
    <property type="entry name" value="four helix bundle protein"/>
    <property type="match status" value="1"/>
</dbReference>
<evidence type="ECO:0000313" key="2">
    <source>
        <dbReference type="Proteomes" id="UP000005953"/>
    </source>
</evidence>
<dbReference type="InterPro" id="IPR012657">
    <property type="entry name" value="23S_rRNA-intervening_sequence"/>
</dbReference>
<dbReference type="PANTHER" id="PTHR38471">
    <property type="entry name" value="FOUR HELIX BUNDLE PROTEIN"/>
    <property type="match status" value="1"/>
</dbReference>
<dbReference type="RefSeq" id="WP_008047123.1">
    <property type="nucleotide sequence ID" value="NZ_CH724153.1"/>
</dbReference>
<keyword evidence="2" id="KW-1185">Reference proteome</keyword>
<accession>A4BEN9</accession>
<proteinExistence type="predicted"/>
<gene>
    <name evidence="1" type="ORF">MED297_02562</name>
</gene>
<reference evidence="1 2" key="1">
    <citation type="submission" date="2006-02" db="EMBL/GenBank/DDBJ databases">
        <authorList>
            <person name="Pinhassi J."/>
            <person name="Pedros-Alio C."/>
            <person name="Ferriera S."/>
            <person name="Johnson J."/>
            <person name="Kravitz S."/>
            <person name="Halpern A."/>
            <person name="Remington K."/>
            <person name="Beeson K."/>
            <person name="Tran B."/>
            <person name="Rogers Y.-H."/>
            <person name="Friedman R."/>
            <person name="Venter J.C."/>
        </authorList>
    </citation>
    <scope>NUCLEOTIDE SEQUENCE [LARGE SCALE GENOMIC DNA]</scope>
    <source>
        <strain evidence="1 2">MED297</strain>
    </source>
</reference>
<evidence type="ECO:0000313" key="1">
    <source>
        <dbReference type="EMBL" id="EAR09466.1"/>
    </source>
</evidence>